<name>A0ABU0U5D0_9SPHI</name>
<evidence type="ECO:0000313" key="1">
    <source>
        <dbReference type="EMBL" id="MDQ1150158.1"/>
    </source>
</evidence>
<dbReference type="RefSeq" id="WP_307185853.1">
    <property type="nucleotide sequence ID" value="NZ_JAUTBA010000001.1"/>
</dbReference>
<evidence type="ECO:0000313" key="2">
    <source>
        <dbReference type="Proteomes" id="UP001244640"/>
    </source>
</evidence>
<dbReference type="Pfam" id="PF20459">
    <property type="entry name" value="DUF6712"/>
    <property type="match status" value="2"/>
</dbReference>
<organism evidence="1 2">
    <name type="scientific">Sphingobacterium zeae</name>
    <dbReference type="NCBI Taxonomy" id="1776859"/>
    <lineage>
        <taxon>Bacteria</taxon>
        <taxon>Pseudomonadati</taxon>
        <taxon>Bacteroidota</taxon>
        <taxon>Sphingobacteriia</taxon>
        <taxon>Sphingobacteriales</taxon>
        <taxon>Sphingobacteriaceae</taxon>
        <taxon>Sphingobacterium</taxon>
    </lineage>
</organism>
<dbReference type="InterPro" id="IPR046558">
    <property type="entry name" value="DUF6712"/>
</dbReference>
<proteinExistence type="predicted"/>
<accession>A0ABU0U5D0</accession>
<comment type="caution">
    <text evidence="1">The sequence shown here is derived from an EMBL/GenBank/DDBJ whole genome shotgun (WGS) entry which is preliminary data.</text>
</comment>
<gene>
    <name evidence="1" type="ORF">QE382_002142</name>
</gene>
<protein>
    <submittedName>
        <fullName evidence="1">Uncharacterized protein</fullName>
    </submittedName>
</protein>
<sequence length="314" mass="36358">MLIRTTQELKELTGSWYASNEFDPIKQDIEDETDDLALVVGDDIIDKAKEIQDKTDPSENEQKLLKLVKRPIAIMAALRFYQSNLVSHDQSTRKIKIDKDNESVPWEWMLDKDDEAHLNKAQRAIDRLISFLDKSDFTEWNDSDAKKEAKSLFVNSTKVFGEYYPIDNSARFYYMAIPLLREVQTLHLKEVMGADYKILLDAFQENEELSDYQVTLLDYARRAQALATIALAVRRLNAKVLPEGIVKTLKSSSQTVNASRAAITKEIDYFSKRMEADAFTSIDKIKRYRFRNSAEYLQYQMLPNHDPNDKFLST</sequence>
<keyword evidence="2" id="KW-1185">Reference proteome</keyword>
<reference evidence="1 2" key="1">
    <citation type="submission" date="2023-07" db="EMBL/GenBank/DDBJ databases">
        <title>Functional and genomic diversity of the sorghum phyllosphere microbiome.</title>
        <authorList>
            <person name="Shade A."/>
        </authorList>
    </citation>
    <scope>NUCLEOTIDE SEQUENCE [LARGE SCALE GENOMIC DNA]</scope>
    <source>
        <strain evidence="1 2">SORGH_AS_0892</strain>
    </source>
</reference>
<dbReference type="EMBL" id="JAUTBA010000001">
    <property type="protein sequence ID" value="MDQ1150158.1"/>
    <property type="molecule type" value="Genomic_DNA"/>
</dbReference>
<dbReference type="Proteomes" id="UP001244640">
    <property type="component" value="Unassembled WGS sequence"/>
</dbReference>